<comment type="caution">
    <text evidence="1">The sequence shown here is derived from an EMBL/GenBank/DDBJ whole genome shotgun (WGS) entry which is preliminary data.</text>
</comment>
<proteinExistence type="predicted"/>
<dbReference type="EMBL" id="JABSTQ010011358">
    <property type="protein sequence ID" value="KAG0412326.1"/>
    <property type="molecule type" value="Genomic_DNA"/>
</dbReference>
<reference evidence="1 2" key="1">
    <citation type="journal article" date="2020" name="Cell">
        <title>Large-Scale Comparative Analyses of Tick Genomes Elucidate Their Genetic Diversity and Vector Capacities.</title>
        <authorList>
            <consortium name="Tick Genome and Microbiome Consortium (TIGMIC)"/>
            <person name="Jia N."/>
            <person name="Wang J."/>
            <person name="Shi W."/>
            <person name="Du L."/>
            <person name="Sun Y."/>
            <person name="Zhan W."/>
            <person name="Jiang J.F."/>
            <person name="Wang Q."/>
            <person name="Zhang B."/>
            <person name="Ji P."/>
            <person name="Bell-Sakyi L."/>
            <person name="Cui X.M."/>
            <person name="Yuan T.T."/>
            <person name="Jiang B.G."/>
            <person name="Yang W.F."/>
            <person name="Lam T.T."/>
            <person name="Chang Q.C."/>
            <person name="Ding S.J."/>
            <person name="Wang X.J."/>
            <person name="Zhu J.G."/>
            <person name="Ruan X.D."/>
            <person name="Zhao L."/>
            <person name="Wei J.T."/>
            <person name="Ye R.Z."/>
            <person name="Que T.C."/>
            <person name="Du C.H."/>
            <person name="Zhou Y.H."/>
            <person name="Cheng J.X."/>
            <person name="Dai P.F."/>
            <person name="Guo W.B."/>
            <person name="Han X.H."/>
            <person name="Huang E.J."/>
            <person name="Li L.F."/>
            <person name="Wei W."/>
            <person name="Gao Y.C."/>
            <person name="Liu J.Z."/>
            <person name="Shao H.Z."/>
            <person name="Wang X."/>
            <person name="Wang C.C."/>
            <person name="Yang T.C."/>
            <person name="Huo Q.B."/>
            <person name="Li W."/>
            <person name="Chen H.Y."/>
            <person name="Chen S.E."/>
            <person name="Zhou L.G."/>
            <person name="Ni X.B."/>
            <person name="Tian J.H."/>
            <person name="Sheng Y."/>
            <person name="Liu T."/>
            <person name="Pan Y.S."/>
            <person name="Xia L.Y."/>
            <person name="Li J."/>
            <person name="Zhao F."/>
            <person name="Cao W.C."/>
        </authorList>
    </citation>
    <scope>NUCLEOTIDE SEQUENCE [LARGE SCALE GENOMIC DNA]</scope>
    <source>
        <strain evidence="1">Iper-2018</strain>
    </source>
</reference>
<gene>
    <name evidence="1" type="ORF">HPB47_010532</name>
</gene>
<protein>
    <submittedName>
        <fullName evidence="1">Uncharacterized protein</fullName>
    </submittedName>
</protein>
<accession>A0AC60NYT3</accession>
<dbReference type="Proteomes" id="UP000805193">
    <property type="component" value="Unassembled WGS sequence"/>
</dbReference>
<keyword evidence="2" id="KW-1185">Reference proteome</keyword>
<evidence type="ECO:0000313" key="2">
    <source>
        <dbReference type="Proteomes" id="UP000805193"/>
    </source>
</evidence>
<name>A0AC60NYT3_IXOPE</name>
<sequence>MPIGRSDRVLISRLDNGGTVVRAVVSDCLAPRGTCSRSRTRSLSLLLGVCEGARQPRPDATTGWQNKAAT</sequence>
<evidence type="ECO:0000313" key="1">
    <source>
        <dbReference type="EMBL" id="KAG0412326.1"/>
    </source>
</evidence>
<organism evidence="1 2">
    <name type="scientific">Ixodes persulcatus</name>
    <name type="common">Taiga tick</name>
    <dbReference type="NCBI Taxonomy" id="34615"/>
    <lineage>
        <taxon>Eukaryota</taxon>
        <taxon>Metazoa</taxon>
        <taxon>Ecdysozoa</taxon>
        <taxon>Arthropoda</taxon>
        <taxon>Chelicerata</taxon>
        <taxon>Arachnida</taxon>
        <taxon>Acari</taxon>
        <taxon>Parasitiformes</taxon>
        <taxon>Ixodida</taxon>
        <taxon>Ixodoidea</taxon>
        <taxon>Ixodidae</taxon>
        <taxon>Ixodinae</taxon>
        <taxon>Ixodes</taxon>
    </lineage>
</organism>